<dbReference type="Proteomes" id="UP001056120">
    <property type="component" value="Linkage Group LG23"/>
</dbReference>
<keyword evidence="2" id="KW-1185">Reference proteome</keyword>
<sequence length="229" mass="27108">MWHVTAQNPNEMERSSRKHRDSDRGRDKDSTKEYKHRSSKHSDDHHRSKHDKHRETDREGSKDRELREKSVDNRRQHKRRDRGDSEDEDRYNEVRDKRIRVSDERKERRRFEVKVAAAEDERDREERKERRRFEDRVKKEEMDFGDNDGDKLHQRNLNGETIKMEPNDELLGVSSANGGGPGMRSKAFGTPHDAPLIPSHPPPKIGILQMLARVAASLSMPYPRLKQLY</sequence>
<gene>
    <name evidence="1" type="ORF">L1987_68518</name>
</gene>
<reference evidence="2" key="1">
    <citation type="journal article" date="2022" name="Mol. Ecol. Resour.">
        <title>The genomes of chicory, endive, great burdock and yacon provide insights into Asteraceae palaeo-polyploidization history and plant inulin production.</title>
        <authorList>
            <person name="Fan W."/>
            <person name="Wang S."/>
            <person name="Wang H."/>
            <person name="Wang A."/>
            <person name="Jiang F."/>
            <person name="Liu H."/>
            <person name="Zhao H."/>
            <person name="Xu D."/>
            <person name="Zhang Y."/>
        </authorList>
    </citation>
    <scope>NUCLEOTIDE SEQUENCE [LARGE SCALE GENOMIC DNA]</scope>
    <source>
        <strain evidence="2">cv. Yunnan</strain>
    </source>
</reference>
<organism evidence="1 2">
    <name type="scientific">Smallanthus sonchifolius</name>
    <dbReference type="NCBI Taxonomy" id="185202"/>
    <lineage>
        <taxon>Eukaryota</taxon>
        <taxon>Viridiplantae</taxon>
        <taxon>Streptophyta</taxon>
        <taxon>Embryophyta</taxon>
        <taxon>Tracheophyta</taxon>
        <taxon>Spermatophyta</taxon>
        <taxon>Magnoliopsida</taxon>
        <taxon>eudicotyledons</taxon>
        <taxon>Gunneridae</taxon>
        <taxon>Pentapetalae</taxon>
        <taxon>asterids</taxon>
        <taxon>campanulids</taxon>
        <taxon>Asterales</taxon>
        <taxon>Asteraceae</taxon>
        <taxon>Asteroideae</taxon>
        <taxon>Heliantheae alliance</taxon>
        <taxon>Millerieae</taxon>
        <taxon>Smallanthus</taxon>
    </lineage>
</organism>
<reference evidence="1 2" key="2">
    <citation type="journal article" date="2022" name="Mol. Ecol. Resour.">
        <title>The genomes of chicory, endive, great burdock and yacon provide insights into Asteraceae paleo-polyploidization history and plant inulin production.</title>
        <authorList>
            <person name="Fan W."/>
            <person name="Wang S."/>
            <person name="Wang H."/>
            <person name="Wang A."/>
            <person name="Jiang F."/>
            <person name="Liu H."/>
            <person name="Zhao H."/>
            <person name="Xu D."/>
            <person name="Zhang Y."/>
        </authorList>
    </citation>
    <scope>NUCLEOTIDE SEQUENCE [LARGE SCALE GENOMIC DNA]</scope>
    <source>
        <strain evidence="2">cv. Yunnan</strain>
        <tissue evidence="1">Leaves</tissue>
    </source>
</reference>
<accession>A0ACB9B4W8</accession>
<evidence type="ECO:0000313" key="1">
    <source>
        <dbReference type="EMBL" id="KAI3717132.1"/>
    </source>
</evidence>
<name>A0ACB9B4W8_9ASTR</name>
<dbReference type="EMBL" id="CM042040">
    <property type="protein sequence ID" value="KAI3717132.1"/>
    <property type="molecule type" value="Genomic_DNA"/>
</dbReference>
<comment type="caution">
    <text evidence="1">The sequence shown here is derived from an EMBL/GenBank/DDBJ whole genome shotgun (WGS) entry which is preliminary data.</text>
</comment>
<evidence type="ECO:0000313" key="2">
    <source>
        <dbReference type="Proteomes" id="UP001056120"/>
    </source>
</evidence>
<protein>
    <submittedName>
        <fullName evidence="1">Uncharacterized protein</fullName>
    </submittedName>
</protein>
<proteinExistence type="predicted"/>